<accession>A0AA91TJR2</accession>
<protein>
    <submittedName>
        <fullName evidence="1">Uncharacterized protein</fullName>
    </submittedName>
</protein>
<evidence type="ECO:0000313" key="2">
    <source>
        <dbReference type="Proteomes" id="UP000215155"/>
    </source>
</evidence>
<dbReference type="AlphaFoldDB" id="A0AA91TJR2"/>
<reference evidence="1 2" key="1">
    <citation type="submission" date="2017-07" db="EMBL/GenBank/DDBJ databases">
        <title>Draft genome sequence of Prevotella copri isolated from the gut of healthy adult Indian.</title>
        <authorList>
            <person name="Das B."/>
            <person name="Bag S."/>
            <person name="Ghosh T.S."/>
        </authorList>
    </citation>
    <scope>NUCLEOTIDE SEQUENCE [LARGE SCALE GENOMIC DNA]</scope>
    <source>
        <strain evidence="1 2">Indica</strain>
    </source>
</reference>
<evidence type="ECO:0000313" key="1">
    <source>
        <dbReference type="EMBL" id="OXL43939.1"/>
    </source>
</evidence>
<organism evidence="1 2">
    <name type="scientific">Segatella copri</name>
    <dbReference type="NCBI Taxonomy" id="165179"/>
    <lineage>
        <taxon>Bacteria</taxon>
        <taxon>Pseudomonadati</taxon>
        <taxon>Bacteroidota</taxon>
        <taxon>Bacteroidia</taxon>
        <taxon>Bacteroidales</taxon>
        <taxon>Prevotellaceae</taxon>
        <taxon>Segatella</taxon>
    </lineage>
</organism>
<sequence length="239" mass="27959">MKKTSFASFRVKRWSENSSSHVVHESCGNGNRITYPSIKVEERKCSTKNAHFLSFSYIYLTIRKKYALFLRPLRDVKGLEIPPIIANFTQKIKIAMVEEAKEIEKSESPAVRLMRLSYIERIGTLLGIMIGEDISPRKSIVNEFHVSYDTIRNFLNFDSKIKIETILKFCYIIGHYLHEEYEAVENYKSKKHIKDRTKRLGRINQLQREYKEIYGAGAEAVEDLIKKKVDLRQFVNKAE</sequence>
<comment type="caution">
    <text evidence="1">The sequence shown here is derived from an EMBL/GenBank/DDBJ whole genome shotgun (WGS) entry which is preliminary data.</text>
</comment>
<dbReference type="RefSeq" id="WP_089544022.1">
    <property type="nucleotide sequence ID" value="NZ_NMPZ01000011.1"/>
</dbReference>
<proteinExistence type="predicted"/>
<name>A0AA91TJR2_9BACT</name>
<gene>
    <name evidence="1" type="ORF">CFT61_08575</name>
</gene>
<dbReference type="Proteomes" id="UP000215155">
    <property type="component" value="Unassembled WGS sequence"/>
</dbReference>
<dbReference type="EMBL" id="NMPZ01000011">
    <property type="protein sequence ID" value="OXL43939.1"/>
    <property type="molecule type" value="Genomic_DNA"/>
</dbReference>